<dbReference type="Gene3D" id="3.30.479.30">
    <property type="entry name" value="Band 7 domain"/>
    <property type="match status" value="1"/>
</dbReference>
<evidence type="ECO:0000313" key="5">
    <source>
        <dbReference type="EnsemblMetazoa" id="G11453.4:cds"/>
    </source>
</evidence>
<comment type="subcellular location">
    <subcellularLocation>
        <location evidence="1">Mitochondrion</location>
    </subcellularLocation>
</comment>
<dbReference type="InterPro" id="IPR001972">
    <property type="entry name" value="Stomatin_HflK_fam"/>
</dbReference>
<dbReference type="OrthoDB" id="434619at2759"/>
<protein>
    <recommendedName>
        <fullName evidence="4">Band 7 domain-containing protein</fullName>
    </recommendedName>
</protein>
<evidence type="ECO:0000256" key="1">
    <source>
        <dbReference type="ARBA" id="ARBA00004173"/>
    </source>
</evidence>
<dbReference type="PANTHER" id="PTHR43327:SF10">
    <property type="entry name" value="STOMATIN-LIKE PROTEIN 2, MITOCHONDRIAL"/>
    <property type="match status" value="1"/>
</dbReference>
<name>A0A8W8HWV7_MAGGI</name>
<dbReference type="Pfam" id="PF01145">
    <property type="entry name" value="Band_7"/>
    <property type="match status" value="1"/>
</dbReference>
<dbReference type="InterPro" id="IPR050710">
    <property type="entry name" value="Band7/mec-2_domain"/>
</dbReference>
<dbReference type="CDD" id="cd08829">
    <property type="entry name" value="SPFH_paraslipin"/>
    <property type="match status" value="1"/>
</dbReference>
<accession>A0A8W8HWV7</accession>
<evidence type="ECO:0000259" key="4">
    <source>
        <dbReference type="SMART" id="SM00244"/>
    </source>
</evidence>
<dbReference type="GO" id="GO:0009898">
    <property type="term" value="C:cytoplasmic side of plasma membrane"/>
    <property type="evidence" value="ECO:0007669"/>
    <property type="project" value="UniProtKB-ARBA"/>
</dbReference>
<dbReference type="PANTHER" id="PTHR43327">
    <property type="entry name" value="STOMATIN-LIKE PROTEIN 2, MITOCHONDRIAL"/>
    <property type="match status" value="1"/>
</dbReference>
<dbReference type="InterPro" id="IPR032435">
    <property type="entry name" value="STML2-like_C"/>
</dbReference>
<comment type="similarity">
    <text evidence="2">Belongs to the band 7/mec-2 family.</text>
</comment>
<evidence type="ECO:0000313" key="6">
    <source>
        <dbReference type="Proteomes" id="UP000005408"/>
    </source>
</evidence>
<dbReference type="InterPro" id="IPR001107">
    <property type="entry name" value="Band_7"/>
</dbReference>
<organism evidence="5 6">
    <name type="scientific">Magallana gigas</name>
    <name type="common">Pacific oyster</name>
    <name type="synonym">Crassostrea gigas</name>
    <dbReference type="NCBI Taxonomy" id="29159"/>
    <lineage>
        <taxon>Eukaryota</taxon>
        <taxon>Metazoa</taxon>
        <taxon>Spiralia</taxon>
        <taxon>Lophotrochozoa</taxon>
        <taxon>Mollusca</taxon>
        <taxon>Bivalvia</taxon>
        <taxon>Autobranchia</taxon>
        <taxon>Pteriomorphia</taxon>
        <taxon>Ostreida</taxon>
        <taxon>Ostreoidea</taxon>
        <taxon>Ostreidae</taxon>
        <taxon>Magallana</taxon>
    </lineage>
</organism>
<dbReference type="SUPFAM" id="SSF117892">
    <property type="entry name" value="Band 7/SPFH domain"/>
    <property type="match status" value="1"/>
</dbReference>
<dbReference type="Proteomes" id="UP000005408">
    <property type="component" value="Unassembled WGS sequence"/>
</dbReference>
<evidence type="ECO:0000256" key="2">
    <source>
        <dbReference type="ARBA" id="ARBA00008164"/>
    </source>
</evidence>
<dbReference type="Pfam" id="PF16200">
    <property type="entry name" value="Band_7_C"/>
    <property type="match status" value="1"/>
</dbReference>
<dbReference type="EnsemblMetazoa" id="G11453.4">
    <property type="protein sequence ID" value="G11453.4:cds"/>
    <property type="gene ID" value="G11453"/>
</dbReference>
<dbReference type="GO" id="GO:0005739">
    <property type="term" value="C:mitochondrion"/>
    <property type="evidence" value="ECO:0007669"/>
    <property type="project" value="UniProtKB-SubCell"/>
</dbReference>
<dbReference type="GO" id="GO:0007005">
    <property type="term" value="P:mitochondrion organization"/>
    <property type="evidence" value="ECO:0007669"/>
    <property type="project" value="TreeGrafter"/>
</dbReference>
<dbReference type="AlphaFoldDB" id="A0A8W8HWV7"/>
<proteinExistence type="inferred from homology"/>
<dbReference type="SMART" id="SM00244">
    <property type="entry name" value="PHB"/>
    <property type="match status" value="1"/>
</dbReference>
<dbReference type="InterPro" id="IPR036013">
    <property type="entry name" value="Band_7/SPFH_dom_sf"/>
</dbReference>
<dbReference type="FunFam" id="3.30.479.30:FF:000004">
    <property type="entry name" value="Putative membrane protease family, stomatin"/>
    <property type="match status" value="1"/>
</dbReference>
<evidence type="ECO:0000256" key="3">
    <source>
        <dbReference type="ARBA" id="ARBA00023128"/>
    </source>
</evidence>
<feature type="domain" description="Band 7" evidence="4">
    <location>
        <begin position="51"/>
        <end position="209"/>
    </location>
</feature>
<dbReference type="PRINTS" id="PR00721">
    <property type="entry name" value="STOMATIN"/>
</dbReference>
<dbReference type="OMA" id="YLQMLPK"/>
<reference evidence="5" key="1">
    <citation type="submission" date="2022-08" db="UniProtKB">
        <authorList>
            <consortium name="EnsemblMetazoa"/>
        </authorList>
    </citation>
    <scope>IDENTIFICATION</scope>
    <source>
        <strain evidence="5">05x7-T-G4-1.051#20</strain>
    </source>
</reference>
<keyword evidence="3" id="KW-0496">Mitochondrion</keyword>
<keyword evidence="6" id="KW-1185">Reference proteome</keyword>
<sequence length="361" mass="40056">MINTASGYSSPAKVVSKMSIPRNLRFLQRKVILTQWGQNAAFSSRSLPMNTVILFVPQQEAWVVERFGKFNRILEPGLNFIFPIVDKVKYVQSLKEVASEVPEQAAVTSDNVTLGLDGVLYTKVFDPYKCSYNVENAEFAIKKMAQTTMRSEIGKITLDTVFRERETLNVNIVDAINKASEPWGISCLRYEIRDMTLPLRINEAMQMQVEAERKKRASILESEGIREADINVAEGKKRAKILNSEAFQTEQINIANGEARAIQLMAEAKAKAVTQVAEAIGQQNGMNAVGYSIAEQYVDAFGKLAKTNNTMILPANPGDVGGMVAQAMTVYKNLSNLEQIKSETAGSTKKHTQNITFDPES</sequence>